<keyword evidence="3" id="KW-1185">Reference proteome</keyword>
<evidence type="ECO:0000313" key="3">
    <source>
        <dbReference type="Proteomes" id="UP000595437"/>
    </source>
</evidence>
<accession>A0A7T8GYP0</accession>
<organism evidence="2 3">
    <name type="scientific">Caligus rogercresseyi</name>
    <name type="common">Sea louse</name>
    <dbReference type="NCBI Taxonomy" id="217165"/>
    <lineage>
        <taxon>Eukaryota</taxon>
        <taxon>Metazoa</taxon>
        <taxon>Ecdysozoa</taxon>
        <taxon>Arthropoda</taxon>
        <taxon>Crustacea</taxon>
        <taxon>Multicrustacea</taxon>
        <taxon>Hexanauplia</taxon>
        <taxon>Copepoda</taxon>
        <taxon>Siphonostomatoida</taxon>
        <taxon>Caligidae</taxon>
        <taxon>Caligus</taxon>
    </lineage>
</organism>
<feature type="non-terminal residue" evidence="2">
    <location>
        <position position="1"/>
    </location>
</feature>
<dbReference type="Proteomes" id="UP000595437">
    <property type="component" value="Chromosome 9"/>
</dbReference>
<evidence type="ECO:0000256" key="1">
    <source>
        <dbReference type="SAM" id="MobiDB-lite"/>
    </source>
</evidence>
<evidence type="ECO:0000313" key="2">
    <source>
        <dbReference type="EMBL" id="QQP40289.1"/>
    </source>
</evidence>
<feature type="compositionally biased region" description="Basic and acidic residues" evidence="1">
    <location>
        <begin position="48"/>
        <end position="57"/>
    </location>
</feature>
<reference evidence="3" key="1">
    <citation type="submission" date="2021-01" db="EMBL/GenBank/DDBJ databases">
        <title>Caligus Genome Assembly.</title>
        <authorList>
            <person name="Gallardo-Escarate C."/>
        </authorList>
    </citation>
    <scope>NUCLEOTIDE SEQUENCE [LARGE SCALE GENOMIC DNA]</scope>
</reference>
<protein>
    <submittedName>
        <fullName evidence="2">Ubiquitin-like modifier-activating enzyme 5</fullName>
    </submittedName>
</protein>
<gene>
    <name evidence="2" type="ORF">FKW44_014284</name>
</gene>
<proteinExistence type="predicted"/>
<dbReference type="AlphaFoldDB" id="A0A7T8GYP0"/>
<sequence length="79" mass="8505">AVETPVVEEEKVVHEDNEWGISLVDEDCGDAGAQNKTEVAKGIQLAYEKPKATEDSSKPSTTEGQEKSLEELMAELGSV</sequence>
<dbReference type="EMBL" id="CP045898">
    <property type="protein sequence ID" value="QQP40289.1"/>
    <property type="molecule type" value="Genomic_DNA"/>
</dbReference>
<feature type="region of interest" description="Disordered" evidence="1">
    <location>
        <begin position="48"/>
        <end position="68"/>
    </location>
</feature>
<dbReference type="OrthoDB" id="206053at2759"/>
<name>A0A7T8GYP0_CALRO</name>